<dbReference type="Proteomes" id="UP001167831">
    <property type="component" value="Unassembled WGS sequence"/>
</dbReference>
<proteinExistence type="inferred from homology"/>
<name>A0AAW7JUJ0_9BACT</name>
<dbReference type="Proteomes" id="UP001168478">
    <property type="component" value="Unassembled WGS sequence"/>
</dbReference>
<dbReference type="PIRSF" id="PIRSF006078">
    <property type="entry name" value="GlxK"/>
    <property type="match status" value="1"/>
</dbReference>
<keyword evidence="3 4" id="KW-0418">Kinase</keyword>
<dbReference type="PANTHER" id="PTHR21599">
    <property type="entry name" value="GLYCERATE KINASE"/>
    <property type="match status" value="1"/>
</dbReference>
<dbReference type="AlphaFoldDB" id="A0AAW7JUJ0"/>
<dbReference type="InterPro" id="IPR036129">
    <property type="entry name" value="Glycerate_kinase_sf"/>
</dbReference>
<evidence type="ECO:0000313" key="8">
    <source>
        <dbReference type="Proteomes" id="UP001168478"/>
    </source>
</evidence>
<comment type="caution">
    <text evidence="6">The sequence shown here is derived from an EMBL/GenBank/DDBJ whole genome shotgun (WGS) entry which is preliminary data.</text>
</comment>
<dbReference type="PANTHER" id="PTHR21599:SF0">
    <property type="entry name" value="GLYCERATE KINASE"/>
    <property type="match status" value="1"/>
</dbReference>
<dbReference type="GO" id="GO:0008887">
    <property type="term" value="F:glycerate kinase activity"/>
    <property type="evidence" value="ECO:0007669"/>
    <property type="project" value="UniProtKB-UniRule"/>
</dbReference>
<dbReference type="NCBIfam" id="TIGR00045">
    <property type="entry name" value="glycerate kinase"/>
    <property type="match status" value="1"/>
</dbReference>
<evidence type="ECO:0000256" key="1">
    <source>
        <dbReference type="ARBA" id="ARBA00006284"/>
    </source>
</evidence>
<keyword evidence="2 4" id="KW-0808">Transferase</keyword>
<protein>
    <submittedName>
        <fullName evidence="6">Glycerate kinase</fullName>
        <ecNumber evidence="6">2.7.1.31</ecNumber>
    </submittedName>
</protein>
<dbReference type="EMBL" id="JAUEIE010000002">
    <property type="protein sequence ID" value="MDN0021981.1"/>
    <property type="molecule type" value="Genomic_DNA"/>
</dbReference>
<dbReference type="EC" id="2.7.1.31" evidence="6"/>
<evidence type="ECO:0000256" key="3">
    <source>
        <dbReference type="ARBA" id="ARBA00022777"/>
    </source>
</evidence>
<sequence>MKYVLAIDSFKGCLSSCEAGAAAEEALRDAVPDVEVSRLTVSDGGEGMLDAVMSAAGGSRHAVSVHDAMMRPVTAGYVTDAGGTAYIESAASCGLTLIEPELRSPVRATSYGVGELVADTVRRGCRNIVVGLGGSAVSDAGAGMLRALTDAFADGGTFDNALRSVLGQCRFTIACDVRNPLYGPEGAACVYGPQKGATPDDVDLLDGRARRFAGFSARHFGFDRSCEPGAGAAGGLGYAFMQYLGATVRGGADLMLDMAGFDGMLHDATCVITGEGRADRQTLMGKLPGSVLSRARAAGVPVWLIAGSVADVSCLLEAGFARVEAVTPADMDTAYAMRPDTARENIKETIKRLTI</sequence>
<keyword evidence="7" id="KW-1185">Reference proteome</keyword>
<dbReference type="InterPro" id="IPR018197">
    <property type="entry name" value="Glycerate_kinase_RE-like"/>
</dbReference>
<dbReference type="SUPFAM" id="SSF110738">
    <property type="entry name" value="Glycerate kinase I"/>
    <property type="match status" value="1"/>
</dbReference>
<dbReference type="InterPro" id="IPR004381">
    <property type="entry name" value="Glycerate_kinase"/>
</dbReference>
<evidence type="ECO:0000256" key="2">
    <source>
        <dbReference type="ARBA" id="ARBA00022679"/>
    </source>
</evidence>
<reference evidence="6" key="1">
    <citation type="submission" date="2023-06" db="EMBL/GenBank/DDBJ databases">
        <authorList>
            <person name="Zeman M."/>
            <person name="Kubasova T."/>
            <person name="Jahodarova E."/>
            <person name="Nykrynova M."/>
            <person name="Rychlik I."/>
        </authorList>
    </citation>
    <scope>NUCLEOTIDE SEQUENCE</scope>
    <source>
        <strain evidence="6">ET15</strain>
        <strain evidence="5">ET37</strain>
    </source>
</reference>
<evidence type="ECO:0000313" key="5">
    <source>
        <dbReference type="EMBL" id="MDN0021981.1"/>
    </source>
</evidence>
<dbReference type="GO" id="GO:0031388">
    <property type="term" value="P:organic acid phosphorylation"/>
    <property type="evidence" value="ECO:0007669"/>
    <property type="project" value="UniProtKB-UniRule"/>
</dbReference>
<dbReference type="Gene3D" id="3.90.1510.10">
    <property type="entry name" value="Glycerate kinase, domain 2"/>
    <property type="match status" value="1"/>
</dbReference>
<comment type="similarity">
    <text evidence="1 4">Belongs to the glycerate kinase type-1 family.</text>
</comment>
<dbReference type="RefSeq" id="WP_289824692.1">
    <property type="nucleotide sequence ID" value="NZ_JAUEIE010000002.1"/>
</dbReference>
<dbReference type="Gene3D" id="3.40.50.10350">
    <property type="entry name" value="Glycerate kinase, domain 1"/>
    <property type="match status" value="1"/>
</dbReference>
<evidence type="ECO:0000313" key="6">
    <source>
        <dbReference type="EMBL" id="MDN0024626.1"/>
    </source>
</evidence>
<gene>
    <name evidence="5" type="ORF">QVN81_02940</name>
    <name evidence="6" type="ORF">QVN84_03660</name>
</gene>
<evidence type="ECO:0000256" key="4">
    <source>
        <dbReference type="PIRNR" id="PIRNR006078"/>
    </source>
</evidence>
<dbReference type="Pfam" id="PF02595">
    <property type="entry name" value="Gly_kinase"/>
    <property type="match status" value="1"/>
</dbReference>
<dbReference type="InterPro" id="IPR018193">
    <property type="entry name" value="Glyc_kinase_flavodox-like_fold"/>
</dbReference>
<accession>A0AAW7JUJ0</accession>
<organism evidence="6 8">
    <name type="scientific">Leyella lascolaii</name>
    <dbReference type="NCBI Taxonomy" id="1776379"/>
    <lineage>
        <taxon>Bacteria</taxon>
        <taxon>Pseudomonadati</taxon>
        <taxon>Bacteroidota</taxon>
        <taxon>Bacteroidia</taxon>
        <taxon>Bacteroidales</taxon>
        <taxon>Prevotellaceae</taxon>
        <taxon>Leyella</taxon>
    </lineage>
</organism>
<dbReference type="EMBL" id="JAUEIF010000002">
    <property type="protein sequence ID" value="MDN0024626.1"/>
    <property type="molecule type" value="Genomic_DNA"/>
</dbReference>
<reference evidence="6" key="2">
    <citation type="submission" date="2023-08" db="EMBL/GenBank/DDBJ databases">
        <title>Identification and characterization of horizontal gene transfer across gut microbiota members of farm animals based on homology search.</title>
        <authorList>
            <person name="Schwarzerova J."/>
            <person name="Nykrynova M."/>
            <person name="Jureckova K."/>
            <person name="Cejkova D."/>
            <person name="Rychlik I."/>
        </authorList>
    </citation>
    <scope>NUCLEOTIDE SEQUENCE</scope>
    <source>
        <strain evidence="6">ET15</strain>
        <strain evidence="5">ET37</strain>
    </source>
</reference>
<evidence type="ECO:0000313" key="7">
    <source>
        <dbReference type="Proteomes" id="UP001167831"/>
    </source>
</evidence>